<evidence type="ECO:0008006" key="3">
    <source>
        <dbReference type="Google" id="ProtNLM"/>
    </source>
</evidence>
<dbReference type="AlphaFoldDB" id="U1UZD7"/>
<comment type="caution">
    <text evidence="1">The sequence shown here is derived from an EMBL/GenBank/DDBJ whole genome shotgun (WGS) entry which is preliminary data.</text>
</comment>
<evidence type="ECO:0000313" key="1">
    <source>
        <dbReference type="EMBL" id="ERH60457.1"/>
    </source>
</evidence>
<dbReference type="Proteomes" id="UP000016504">
    <property type="component" value="Unassembled WGS sequence"/>
</dbReference>
<gene>
    <name evidence="1" type="ORF">O204_19320</name>
</gene>
<dbReference type="RefSeq" id="WP_021491361.1">
    <property type="nucleotide sequence ID" value="NZ_AVQG01000005.1"/>
</dbReference>
<evidence type="ECO:0000313" key="2">
    <source>
        <dbReference type="Proteomes" id="UP000016504"/>
    </source>
</evidence>
<reference evidence="1 2" key="1">
    <citation type="submission" date="2013-08" db="EMBL/GenBank/DDBJ databases">
        <title>Biodegradation of aromatic compounds in biofilm forming Pseudomonas isolated from sewage sludge.</title>
        <authorList>
            <person name="Qureshi A."/>
            <person name="Ghosh S."/>
            <person name="Khardenavis A.A."/>
            <person name="Kapley A."/>
            <person name="Purohit H.J."/>
        </authorList>
    </citation>
    <scope>NUCLEOTIDE SEQUENCE [LARGE SCALE GENOMIC DNA]</scope>
    <source>
        <strain evidence="1 2">EGD-AQ6</strain>
    </source>
</reference>
<name>U1UZD7_9PSED</name>
<organism evidence="1 2">
    <name type="scientific">Pseudomonas simiae</name>
    <dbReference type="NCBI Taxonomy" id="321846"/>
    <lineage>
        <taxon>Bacteria</taxon>
        <taxon>Pseudomonadati</taxon>
        <taxon>Pseudomonadota</taxon>
        <taxon>Gammaproteobacteria</taxon>
        <taxon>Pseudomonadales</taxon>
        <taxon>Pseudomonadaceae</taxon>
        <taxon>Pseudomonas</taxon>
    </lineage>
</organism>
<accession>U1UZD7</accession>
<proteinExistence type="predicted"/>
<dbReference type="EMBL" id="AVQG01000005">
    <property type="protein sequence ID" value="ERH60457.1"/>
    <property type="molecule type" value="Genomic_DNA"/>
</dbReference>
<sequence>MQITIDTPYTTVRELARRSGQSERAIRNDIERGRILVRAKAEGSKEALLINMVALAIEAADQAERVAANATPSKR</sequence>
<protein>
    <recommendedName>
        <fullName evidence="3">DNA-binding protein</fullName>
    </recommendedName>
</protein>